<dbReference type="AlphaFoldDB" id="A0A6L8LEA6"/>
<reference evidence="2 3" key="1">
    <citation type="submission" date="2020-01" db="EMBL/GenBank/DDBJ databases">
        <authorList>
            <person name="Chen S."/>
        </authorList>
    </citation>
    <scope>NUCLEOTIDE SEQUENCE [LARGE SCALE GENOMIC DNA]</scope>
    <source>
        <strain evidence="2 3">GS-10</strain>
    </source>
</reference>
<proteinExistence type="predicted"/>
<protein>
    <submittedName>
        <fullName evidence="2">Uncharacterized protein</fullName>
    </submittedName>
</protein>
<evidence type="ECO:0000313" key="3">
    <source>
        <dbReference type="Proteomes" id="UP000479043"/>
    </source>
</evidence>
<accession>A0A6L8LEA6</accession>
<organism evidence="2 3">
    <name type="scientific">Thalassovita mangrovi</name>
    <dbReference type="NCBI Taxonomy" id="2692236"/>
    <lineage>
        <taxon>Bacteria</taxon>
        <taxon>Pseudomonadati</taxon>
        <taxon>Pseudomonadota</taxon>
        <taxon>Alphaproteobacteria</taxon>
        <taxon>Rhodobacterales</taxon>
        <taxon>Roseobacteraceae</taxon>
        <taxon>Thalassovita</taxon>
    </lineage>
</organism>
<feature type="signal peptide" evidence="1">
    <location>
        <begin position="1"/>
        <end position="17"/>
    </location>
</feature>
<evidence type="ECO:0000256" key="1">
    <source>
        <dbReference type="SAM" id="SignalP"/>
    </source>
</evidence>
<dbReference type="RefSeq" id="WP_160971712.1">
    <property type="nucleotide sequence ID" value="NZ_WWEN01000001.1"/>
</dbReference>
<keyword evidence="1" id="KW-0732">Signal</keyword>
<keyword evidence="3" id="KW-1185">Reference proteome</keyword>
<feature type="chain" id="PRO_5026730802" evidence="1">
    <location>
        <begin position="18"/>
        <end position="507"/>
    </location>
</feature>
<comment type="caution">
    <text evidence="2">The sequence shown here is derived from an EMBL/GenBank/DDBJ whole genome shotgun (WGS) entry which is preliminary data.</text>
</comment>
<gene>
    <name evidence="2" type="ORF">GR167_01755</name>
</gene>
<name>A0A6L8LEA6_9RHOB</name>
<sequence length="507" mass="54523">MRASLALLFFCPTLALAQAPLSAIDWLNDPAPEPLIRPGAPSLEPPIADTAVIPEIDTSPLDDVRADAVGLLPPQMTGLPATLWQSSRSEDLADLIAAQKLSALPAMQTLFYTLLLAEADPPVPAATENLFLQARIDALIDLGAVEAVQALLDRAGAATPALFARWFDATLLTGDEDKACARLVQSPHLSPSYAARVFCTARGGNWATAALTFDTARALGILTDQEEVLLLHFLDPELVEGEPLPHPPVRPTPLIFRLREAIGEPMPTAPLPRAFSVSDLRGTAGWKAQIAAAERLAQTGALAENRLLGIYSERQPAASGGIWDRVDAVQRFDIALRARDPGMVAKTLPKAVTAMKVARLEVPFAKLYADTLLQLPLSGDAAEMAYRLALLSPQYEAAAQRYGETFAGTRFLTELAQGNPQQASASTDTERAIAEGFAATEMPAMFRADIAAGRLGEVILRAMLRYERAVRGEIDQLPIALATFRAVGLEDAARRAALHFLLLERRL</sequence>
<dbReference type="Proteomes" id="UP000479043">
    <property type="component" value="Unassembled WGS sequence"/>
</dbReference>
<evidence type="ECO:0000313" key="2">
    <source>
        <dbReference type="EMBL" id="MYM54013.1"/>
    </source>
</evidence>
<dbReference type="EMBL" id="WWEN01000001">
    <property type="protein sequence ID" value="MYM54013.1"/>
    <property type="molecule type" value="Genomic_DNA"/>
</dbReference>